<evidence type="ECO:0000313" key="3">
    <source>
        <dbReference type="EMBL" id="QPZ39652.1"/>
    </source>
</evidence>
<keyword evidence="1" id="KW-0812">Transmembrane</keyword>
<feature type="transmembrane region" description="Helical" evidence="1">
    <location>
        <begin position="67"/>
        <end position="88"/>
    </location>
</feature>
<evidence type="ECO:0000313" key="4">
    <source>
        <dbReference type="Proteomes" id="UP000662814"/>
    </source>
</evidence>
<organism evidence="3 4">
    <name type="scientific">Paramicrobacterium chengjingii</name>
    <dbReference type="NCBI Taxonomy" id="2769067"/>
    <lineage>
        <taxon>Bacteria</taxon>
        <taxon>Bacillati</taxon>
        <taxon>Actinomycetota</taxon>
        <taxon>Actinomycetes</taxon>
        <taxon>Micrococcales</taxon>
        <taxon>Microbacteriaceae</taxon>
        <taxon>Paramicrobacterium</taxon>
    </lineage>
</organism>
<keyword evidence="3" id="KW-0540">Nuclease</keyword>
<sequence length="340" mass="35939">MWKFLGALLTLAILVALIVLTWPQLFGLQTTWIIAHAVALRTVTALGAVALAIVFLVLCFARPIRRFAGAVAVLLLVFSVAVGSIAAVRGLGFETAGHAQESDVTVLTWNTLGDAPGAETIAQLAIDSEADIVTLPETTQQAGIDVAVAMRDAGNPMWVHTVAYDTVSKARSTTVLISPRLGEYRQVSTSEDRADNTAVLPSVVLEPVSGDGPRIVAVHAVSPLETQMDNWRNDLTWLASQCTGDNVIMAGDFNATIDHMASLGHDDGTLGRCSDAATSAGAGAVGTWRSDWPALLGTPIDHVMATSNWEVTGFRVVTQLDETGSDHRPVIAQLRPSPAS</sequence>
<name>A0ABX6YLI0_9MICO</name>
<reference evidence="3 4" key="1">
    <citation type="submission" date="2020-12" db="EMBL/GenBank/DDBJ databases">
        <title>Microbacterium sp. HY060.</title>
        <authorList>
            <person name="Zhou J."/>
        </authorList>
    </citation>
    <scope>NUCLEOTIDE SEQUENCE [LARGE SCALE GENOMIC DNA]</scope>
    <source>
        <strain evidence="3 4">HY60</strain>
    </source>
</reference>
<dbReference type="Pfam" id="PF03372">
    <property type="entry name" value="Exo_endo_phos"/>
    <property type="match status" value="1"/>
</dbReference>
<gene>
    <name evidence="3" type="ORF">HCR76_06270</name>
</gene>
<evidence type="ECO:0000256" key="1">
    <source>
        <dbReference type="SAM" id="Phobius"/>
    </source>
</evidence>
<dbReference type="SUPFAM" id="SSF56219">
    <property type="entry name" value="DNase I-like"/>
    <property type="match status" value="1"/>
</dbReference>
<keyword evidence="1" id="KW-0472">Membrane</keyword>
<dbReference type="Gene3D" id="3.60.10.10">
    <property type="entry name" value="Endonuclease/exonuclease/phosphatase"/>
    <property type="match status" value="1"/>
</dbReference>
<protein>
    <submittedName>
        <fullName evidence="3">Endonuclease/exonuclease/phosphatase family protein</fullName>
    </submittedName>
</protein>
<dbReference type="GO" id="GO:0004519">
    <property type="term" value="F:endonuclease activity"/>
    <property type="evidence" value="ECO:0007669"/>
    <property type="project" value="UniProtKB-KW"/>
</dbReference>
<feature type="domain" description="Endonuclease/exonuclease/phosphatase" evidence="2">
    <location>
        <begin position="107"/>
        <end position="327"/>
    </location>
</feature>
<dbReference type="InterPro" id="IPR005135">
    <property type="entry name" value="Endo/exonuclease/phosphatase"/>
</dbReference>
<feature type="transmembrane region" description="Helical" evidence="1">
    <location>
        <begin position="37"/>
        <end position="60"/>
    </location>
</feature>
<dbReference type="Proteomes" id="UP000662814">
    <property type="component" value="Chromosome"/>
</dbReference>
<keyword evidence="3" id="KW-0378">Hydrolase</keyword>
<accession>A0ABX6YLI0</accession>
<dbReference type="RefSeq" id="WP_166989220.1">
    <property type="nucleotide sequence ID" value="NZ_CP061169.1"/>
</dbReference>
<keyword evidence="1" id="KW-1133">Transmembrane helix</keyword>
<dbReference type="EMBL" id="CP061169">
    <property type="protein sequence ID" value="QPZ39652.1"/>
    <property type="molecule type" value="Genomic_DNA"/>
</dbReference>
<proteinExistence type="predicted"/>
<keyword evidence="3" id="KW-0255">Endonuclease</keyword>
<dbReference type="InterPro" id="IPR036691">
    <property type="entry name" value="Endo/exonu/phosph_ase_sf"/>
</dbReference>
<keyword evidence="4" id="KW-1185">Reference proteome</keyword>
<evidence type="ECO:0000259" key="2">
    <source>
        <dbReference type="Pfam" id="PF03372"/>
    </source>
</evidence>